<organism evidence="1 2">
    <name type="scientific">Amycolatopsis azurea DSM 43854</name>
    <dbReference type="NCBI Taxonomy" id="1238180"/>
    <lineage>
        <taxon>Bacteria</taxon>
        <taxon>Bacillati</taxon>
        <taxon>Actinomycetota</taxon>
        <taxon>Actinomycetes</taxon>
        <taxon>Pseudonocardiales</taxon>
        <taxon>Pseudonocardiaceae</taxon>
        <taxon>Amycolatopsis</taxon>
    </lineage>
</organism>
<proteinExistence type="predicted"/>
<evidence type="ECO:0000313" key="2">
    <source>
        <dbReference type="Proteomes" id="UP000014137"/>
    </source>
</evidence>
<comment type="caution">
    <text evidence="1">The sequence shown here is derived from an EMBL/GenBank/DDBJ whole genome shotgun (WGS) entry which is preliminary data.</text>
</comment>
<reference evidence="1 2" key="1">
    <citation type="submission" date="2012-10" db="EMBL/GenBank/DDBJ databases">
        <title>Genome assembly of Amycolatopsis azurea DSM 43854.</title>
        <authorList>
            <person name="Khatri I."/>
            <person name="Kaur I."/>
            <person name="Subramanian S."/>
            <person name="Mayilraj S."/>
        </authorList>
    </citation>
    <scope>NUCLEOTIDE SEQUENCE [LARGE SCALE GENOMIC DNA]</scope>
    <source>
        <strain evidence="1 2">DSM 43854</strain>
    </source>
</reference>
<dbReference type="Proteomes" id="UP000014137">
    <property type="component" value="Unassembled WGS sequence"/>
</dbReference>
<sequence>MLAELDRKLPPILVHRQTGKVIDGMHRLRAAELRGDSTIEVTFYDGGFESAFVHAVEANTKHGLPLTKADRESAAERIIRFYPHWSDRSISKIAGLSAKKISAIRSKVSPDSGNAEAVRIGKDGRARPLDSSAGRLRAAELIAERPDASLSEVARSSGIAVGTVRDVRDRLRRGEDPIPKAYNKNPDATAEVQTAGDWRITGAVTAAAEAQQAKLVAISALQALERDPSLRLSITGRRILRLIGATHSLSAHLNGLVDFLPAHCTTAVADLARNCAETWELFAGELEKRCDPQIEANG</sequence>
<gene>
    <name evidence="1" type="ORF">C791_0243</name>
</gene>
<protein>
    <submittedName>
        <fullName evidence="1">StrR protein</fullName>
    </submittedName>
</protein>
<dbReference type="PATRIC" id="fig|1238180.3.peg.1601"/>
<name>M2P0R8_9PSEU</name>
<dbReference type="SUPFAM" id="SSF110849">
    <property type="entry name" value="ParB/Sulfiredoxin"/>
    <property type="match status" value="1"/>
</dbReference>
<accession>M2P0R8</accession>
<dbReference type="EMBL" id="ANMG01000010">
    <property type="protein sequence ID" value="EMD28619.1"/>
    <property type="molecule type" value="Genomic_DNA"/>
</dbReference>
<dbReference type="InterPro" id="IPR036086">
    <property type="entry name" value="ParB/Sulfiredoxin_sf"/>
</dbReference>
<evidence type="ECO:0000313" key="1">
    <source>
        <dbReference type="EMBL" id="EMD28619.1"/>
    </source>
</evidence>
<dbReference type="AlphaFoldDB" id="M2P0R8"/>